<name>A0A1M5DBP7_LOKAT</name>
<dbReference type="EMBL" id="FQUE01000009">
    <property type="protein sequence ID" value="SHF64112.1"/>
    <property type="molecule type" value="Genomic_DNA"/>
</dbReference>
<reference evidence="2" key="1">
    <citation type="submission" date="2016-11" db="EMBL/GenBank/DDBJ databases">
        <authorList>
            <person name="Varghese N."/>
            <person name="Submissions S."/>
        </authorList>
    </citation>
    <scope>NUCLEOTIDE SEQUENCE [LARGE SCALE GENOMIC DNA]</scope>
    <source>
        <strain evidence="2">DSM 29326</strain>
    </source>
</reference>
<protein>
    <submittedName>
        <fullName evidence="1">Uncharacterized protein</fullName>
    </submittedName>
</protein>
<dbReference type="RefSeq" id="WP_072858289.1">
    <property type="nucleotide sequence ID" value="NZ_FQUE01000009.1"/>
</dbReference>
<dbReference type="AlphaFoldDB" id="A0A1M5DBP7"/>
<sequence>MTEGPRLTAAQFDAALAARGIAPDAADRDAALTIARFLDDCTRRLKAEAPDDTPDHDAGE</sequence>
<gene>
    <name evidence="1" type="ORF">SAMN05444339_109107</name>
</gene>
<proteinExistence type="predicted"/>
<dbReference type="Proteomes" id="UP000183987">
    <property type="component" value="Unassembled WGS sequence"/>
</dbReference>
<evidence type="ECO:0000313" key="1">
    <source>
        <dbReference type="EMBL" id="SHF64112.1"/>
    </source>
</evidence>
<evidence type="ECO:0000313" key="2">
    <source>
        <dbReference type="Proteomes" id="UP000183987"/>
    </source>
</evidence>
<organism evidence="1 2">
    <name type="scientific">Loktanella atrilutea</name>
    <dbReference type="NCBI Taxonomy" id="366533"/>
    <lineage>
        <taxon>Bacteria</taxon>
        <taxon>Pseudomonadati</taxon>
        <taxon>Pseudomonadota</taxon>
        <taxon>Alphaproteobacteria</taxon>
        <taxon>Rhodobacterales</taxon>
        <taxon>Roseobacteraceae</taxon>
        <taxon>Loktanella</taxon>
    </lineage>
</organism>
<dbReference type="STRING" id="366533.SAMN05444339_109107"/>
<keyword evidence="2" id="KW-1185">Reference proteome</keyword>
<accession>A0A1M5DBP7</accession>